<evidence type="ECO:0008006" key="3">
    <source>
        <dbReference type="Google" id="ProtNLM"/>
    </source>
</evidence>
<proteinExistence type="predicted"/>
<dbReference type="Proteomes" id="UP000265703">
    <property type="component" value="Unassembled WGS sequence"/>
</dbReference>
<dbReference type="EMBL" id="QKYT01000328">
    <property type="protein sequence ID" value="RIA87069.1"/>
    <property type="molecule type" value="Genomic_DNA"/>
</dbReference>
<keyword evidence="2" id="KW-1185">Reference proteome</keyword>
<comment type="caution">
    <text evidence="1">The sequence shown here is derived from an EMBL/GenBank/DDBJ whole genome shotgun (WGS) entry which is preliminary data.</text>
</comment>
<dbReference type="OrthoDB" id="2303987at2759"/>
<protein>
    <recommendedName>
        <fullName evidence="3">HAT C-terminal dimerisation domain-containing protein</fullName>
    </recommendedName>
</protein>
<dbReference type="AlphaFoldDB" id="A0A397SQ82"/>
<gene>
    <name evidence="1" type="ORF">C1645_828321</name>
</gene>
<name>A0A397SQ82_9GLOM</name>
<reference evidence="1 2" key="1">
    <citation type="submission" date="2018-06" db="EMBL/GenBank/DDBJ databases">
        <title>Comparative genomics reveals the genomic features of Rhizophagus irregularis, R. cerebriforme, R. diaphanum and Gigaspora rosea, and their symbiotic lifestyle signature.</title>
        <authorList>
            <person name="Morin E."/>
            <person name="San Clemente H."/>
            <person name="Chen E.C.H."/>
            <person name="De La Providencia I."/>
            <person name="Hainaut M."/>
            <person name="Kuo A."/>
            <person name="Kohler A."/>
            <person name="Murat C."/>
            <person name="Tang N."/>
            <person name="Roy S."/>
            <person name="Loubradou J."/>
            <person name="Henrissat B."/>
            <person name="Grigoriev I.V."/>
            <person name="Corradi N."/>
            <person name="Roux C."/>
            <person name="Martin F.M."/>
        </authorList>
    </citation>
    <scope>NUCLEOTIDE SEQUENCE [LARGE SCALE GENOMIC DNA]</scope>
    <source>
        <strain evidence="1 2">DAOM 227022</strain>
    </source>
</reference>
<sequence>MDHADSLSKTRVKAIIEGRNFWSDLKILAFVLDLLHKAILALEARKVTLADCFLSFKFYLQKQNALYSQLRKYKDKEAPFDLEFATGYEEPINWWNLIDTSPDPDSLPRIARHLFSICPNSASCERGFLV</sequence>
<evidence type="ECO:0000313" key="2">
    <source>
        <dbReference type="Proteomes" id="UP000265703"/>
    </source>
</evidence>
<accession>A0A397SQ82</accession>
<organism evidence="1 2">
    <name type="scientific">Glomus cerebriforme</name>
    <dbReference type="NCBI Taxonomy" id="658196"/>
    <lineage>
        <taxon>Eukaryota</taxon>
        <taxon>Fungi</taxon>
        <taxon>Fungi incertae sedis</taxon>
        <taxon>Mucoromycota</taxon>
        <taxon>Glomeromycotina</taxon>
        <taxon>Glomeromycetes</taxon>
        <taxon>Glomerales</taxon>
        <taxon>Glomeraceae</taxon>
        <taxon>Glomus</taxon>
    </lineage>
</organism>
<evidence type="ECO:0000313" key="1">
    <source>
        <dbReference type="EMBL" id="RIA87069.1"/>
    </source>
</evidence>